<evidence type="ECO:0000313" key="5">
    <source>
        <dbReference type="Proteomes" id="UP000198415"/>
    </source>
</evidence>
<dbReference type="GO" id="GO:0030247">
    <property type="term" value="F:polysaccharide binding"/>
    <property type="evidence" value="ECO:0007669"/>
    <property type="project" value="UniProtKB-UniRule"/>
</dbReference>
<dbReference type="SUPFAM" id="SSF49384">
    <property type="entry name" value="Carbohydrate-binding domain"/>
    <property type="match status" value="1"/>
</dbReference>
<keyword evidence="5" id="KW-1185">Reference proteome</keyword>
<dbReference type="GO" id="GO:0005975">
    <property type="term" value="P:carbohydrate metabolic process"/>
    <property type="evidence" value="ECO:0007669"/>
    <property type="project" value="InterPro"/>
</dbReference>
<proteinExistence type="predicted"/>
<protein>
    <submittedName>
        <fullName evidence="4">Cellulose binding domain-containing protein</fullName>
    </submittedName>
</protein>
<dbReference type="PANTHER" id="PTHR35606:SF4">
    <property type="entry name" value="CELLULOSE-BINDING FAMILY II PROTEIN"/>
    <property type="match status" value="1"/>
</dbReference>
<accession>A0A238YUX9</accession>
<dbReference type="SUPFAM" id="SSF55486">
    <property type="entry name" value="Metalloproteases ('zincins'), catalytic domain"/>
    <property type="match status" value="1"/>
</dbReference>
<dbReference type="Gene3D" id="2.60.40.290">
    <property type="match status" value="1"/>
</dbReference>
<dbReference type="GO" id="GO:0004553">
    <property type="term" value="F:hydrolase activity, hydrolyzing O-glycosyl compounds"/>
    <property type="evidence" value="ECO:0007669"/>
    <property type="project" value="InterPro"/>
</dbReference>
<feature type="region of interest" description="Disordered" evidence="1">
    <location>
        <begin position="124"/>
        <end position="151"/>
    </location>
</feature>
<dbReference type="PROSITE" id="PS51173">
    <property type="entry name" value="CBM2"/>
    <property type="match status" value="1"/>
</dbReference>
<feature type="signal peptide" evidence="2">
    <location>
        <begin position="1"/>
        <end position="18"/>
    </location>
</feature>
<name>A0A238YUX9_9ACTN</name>
<dbReference type="InterPro" id="IPR008965">
    <property type="entry name" value="CBM2/CBM3_carb-bd_dom_sf"/>
</dbReference>
<evidence type="ECO:0000259" key="3">
    <source>
        <dbReference type="PROSITE" id="PS51173"/>
    </source>
</evidence>
<evidence type="ECO:0000313" key="4">
    <source>
        <dbReference type="EMBL" id="SNR74752.1"/>
    </source>
</evidence>
<reference evidence="4 5" key="1">
    <citation type="submission" date="2017-06" db="EMBL/GenBank/DDBJ databases">
        <authorList>
            <person name="Kim H.J."/>
            <person name="Triplett B.A."/>
        </authorList>
    </citation>
    <scope>NUCLEOTIDE SEQUENCE [LARGE SCALE GENOMIC DNA]</scope>
    <source>
        <strain evidence="4 5">DSM 43151</strain>
    </source>
</reference>
<sequence length="395" mass="43190">MLLAAAGFVMLAGNPADAAAGCRVDYTVNQWSTGFTGNVTITNLGSAINGWTLQFDYAGNQQITQSWNSTYTQSGQHVTLRDAGYNAAVATNASVTAGFNATYSGGNAAPTAFTLNGVACTGATTPTTSPTTTPTTAPTTTPPTGDPWNPPAQYVTPLANTWKHQEDTYGDLYGFRNYLFDQVMAANGSINYCVRWESTATVTATLRDQIQTALQRQFQKWVDQLNENGTGWNNWPYKQIPVKVVGWAVRDRSQLQWSDSSVDIYVNDLNEGAPQCSPPCGRFFHQDGNYSGCPGGAAHHYDMSLWLTDGMTGGAGGDWGQRIGKEYYVGALSSENIHILLHEIGHSWGLNDFYDFDPLPSEGFVMKAGSATQITVFDKWMLRDFWRHLKNRYGL</sequence>
<dbReference type="Proteomes" id="UP000198415">
    <property type="component" value="Unassembled WGS sequence"/>
</dbReference>
<dbReference type="PANTHER" id="PTHR35606">
    <property type="entry name" value="CELLULOSE-BINDING FAMILY II PROTEIN"/>
    <property type="match status" value="1"/>
</dbReference>
<dbReference type="EMBL" id="FZNR01000005">
    <property type="protein sequence ID" value="SNR74752.1"/>
    <property type="molecule type" value="Genomic_DNA"/>
</dbReference>
<evidence type="ECO:0000256" key="1">
    <source>
        <dbReference type="SAM" id="MobiDB-lite"/>
    </source>
</evidence>
<keyword evidence="2" id="KW-0732">Signal</keyword>
<dbReference type="InterPro" id="IPR012291">
    <property type="entry name" value="CBM2_carb-bd_dom_sf"/>
</dbReference>
<dbReference type="AlphaFoldDB" id="A0A238YUX9"/>
<gene>
    <name evidence="4" type="ORF">SAMN06264365_105195</name>
</gene>
<dbReference type="SMART" id="SM00637">
    <property type="entry name" value="CBD_II"/>
    <property type="match status" value="1"/>
</dbReference>
<dbReference type="InterPro" id="IPR001919">
    <property type="entry name" value="CBD2"/>
</dbReference>
<feature type="domain" description="CBM2" evidence="3">
    <location>
        <begin position="15"/>
        <end position="123"/>
    </location>
</feature>
<feature type="compositionally biased region" description="Low complexity" evidence="1">
    <location>
        <begin position="124"/>
        <end position="139"/>
    </location>
</feature>
<evidence type="ECO:0000256" key="2">
    <source>
        <dbReference type="SAM" id="SignalP"/>
    </source>
</evidence>
<feature type="chain" id="PRO_5012647251" evidence="2">
    <location>
        <begin position="19"/>
        <end position="395"/>
    </location>
</feature>
<dbReference type="Pfam" id="PF00553">
    <property type="entry name" value="CBM_2"/>
    <property type="match status" value="1"/>
</dbReference>
<organism evidence="4 5">
    <name type="scientific">Actinoplanes regularis</name>
    <dbReference type="NCBI Taxonomy" id="52697"/>
    <lineage>
        <taxon>Bacteria</taxon>
        <taxon>Bacillati</taxon>
        <taxon>Actinomycetota</taxon>
        <taxon>Actinomycetes</taxon>
        <taxon>Micromonosporales</taxon>
        <taxon>Micromonosporaceae</taxon>
        <taxon>Actinoplanes</taxon>
    </lineage>
</organism>
<feature type="compositionally biased region" description="Pro residues" evidence="1">
    <location>
        <begin position="140"/>
        <end position="150"/>
    </location>
</feature>